<sequence length="400" mass="43059">MTDLMSTPDGPQRLPALDVLRVVGALAVVGHHVGFATGATMNATWGGWLARLDVGVALFFVLSGFLLFRPYAHAIATGTRRIGVRSYLWRRALRILPAYWLTVVVCLTVLPQNRSASALDWLRHLTLTQIYQPAKLRLGLSQTWSLATEVAFYVLLPLLAFLALGRRWRPRRAAAIVATGLLVTAGWLTAMALGQLDMGLHTMWLPAYGGWFAGGMVLAVAHVAIRTNSAPPRWRILDELGAAPLTCWAIAVGLLATATTPVAGPRDLAEPTAGEFAVKLVLYLVIALMVLLPLAFGPPTPAKSVSSTGVARWLGTMSYGLFLWHPLVLESIYALGGRQPFTGDLTTTFLATAAGGLTLGTISYYAVERPFQRLARSRSSRRPGTKVENQSAVAVPSAAN</sequence>
<feature type="transmembrane region" description="Helical" evidence="2">
    <location>
        <begin position="347"/>
        <end position="367"/>
    </location>
</feature>
<feature type="transmembrane region" description="Helical" evidence="2">
    <location>
        <begin position="48"/>
        <end position="71"/>
    </location>
</feature>
<feature type="transmembrane region" description="Helical" evidence="2">
    <location>
        <begin position="144"/>
        <end position="164"/>
    </location>
</feature>
<keyword evidence="2" id="KW-1133">Transmembrane helix</keyword>
<dbReference type="RefSeq" id="WP_377572296.1">
    <property type="nucleotide sequence ID" value="NZ_JBHTMP010000028.1"/>
</dbReference>
<dbReference type="PANTHER" id="PTHR23028:SF53">
    <property type="entry name" value="ACYL_TRANSF_3 DOMAIN-CONTAINING PROTEIN"/>
    <property type="match status" value="1"/>
</dbReference>
<feature type="transmembrane region" description="Helical" evidence="2">
    <location>
        <begin position="92"/>
        <end position="110"/>
    </location>
</feature>
<dbReference type="EMBL" id="JBHTMP010000028">
    <property type="protein sequence ID" value="MFD1323145.1"/>
    <property type="molecule type" value="Genomic_DNA"/>
</dbReference>
<evidence type="ECO:0000259" key="3">
    <source>
        <dbReference type="Pfam" id="PF01757"/>
    </source>
</evidence>
<dbReference type="InterPro" id="IPR050879">
    <property type="entry name" value="Acyltransferase_3"/>
</dbReference>
<proteinExistence type="predicted"/>
<dbReference type="GO" id="GO:0016746">
    <property type="term" value="F:acyltransferase activity"/>
    <property type="evidence" value="ECO:0007669"/>
    <property type="project" value="UniProtKB-KW"/>
</dbReference>
<feature type="transmembrane region" description="Helical" evidence="2">
    <location>
        <begin position="205"/>
        <end position="225"/>
    </location>
</feature>
<evidence type="ECO:0000313" key="5">
    <source>
        <dbReference type="Proteomes" id="UP001597260"/>
    </source>
</evidence>
<organism evidence="4 5">
    <name type="scientific">Micromonospora sonneratiae</name>
    <dbReference type="NCBI Taxonomy" id="1184706"/>
    <lineage>
        <taxon>Bacteria</taxon>
        <taxon>Bacillati</taxon>
        <taxon>Actinomycetota</taxon>
        <taxon>Actinomycetes</taxon>
        <taxon>Micromonosporales</taxon>
        <taxon>Micromonosporaceae</taxon>
        <taxon>Micromonospora</taxon>
    </lineage>
</organism>
<keyword evidence="4" id="KW-0808">Transferase</keyword>
<feature type="transmembrane region" description="Helical" evidence="2">
    <location>
        <begin position="276"/>
        <end position="297"/>
    </location>
</feature>
<comment type="caution">
    <text evidence="4">The sequence shown here is derived from an EMBL/GenBank/DDBJ whole genome shotgun (WGS) entry which is preliminary data.</text>
</comment>
<evidence type="ECO:0000256" key="2">
    <source>
        <dbReference type="SAM" id="Phobius"/>
    </source>
</evidence>
<keyword evidence="5" id="KW-1185">Reference proteome</keyword>
<feature type="domain" description="Acyltransferase 3" evidence="3">
    <location>
        <begin position="15"/>
        <end position="357"/>
    </location>
</feature>
<evidence type="ECO:0000256" key="1">
    <source>
        <dbReference type="SAM" id="MobiDB-lite"/>
    </source>
</evidence>
<name>A0ABW3YHB2_9ACTN</name>
<dbReference type="Pfam" id="PF01757">
    <property type="entry name" value="Acyl_transf_3"/>
    <property type="match status" value="1"/>
</dbReference>
<accession>A0ABW3YHB2</accession>
<feature type="region of interest" description="Disordered" evidence="1">
    <location>
        <begin position="377"/>
        <end position="400"/>
    </location>
</feature>
<dbReference type="EC" id="2.3.-.-" evidence="4"/>
<keyword evidence="2" id="KW-0812">Transmembrane</keyword>
<keyword evidence="4" id="KW-0012">Acyltransferase</keyword>
<evidence type="ECO:0000313" key="4">
    <source>
        <dbReference type="EMBL" id="MFD1323145.1"/>
    </source>
</evidence>
<dbReference type="Proteomes" id="UP001597260">
    <property type="component" value="Unassembled WGS sequence"/>
</dbReference>
<feature type="transmembrane region" description="Helical" evidence="2">
    <location>
        <begin position="173"/>
        <end position="193"/>
    </location>
</feature>
<gene>
    <name evidence="4" type="ORF">ACFQ4H_18815</name>
</gene>
<reference evidence="5" key="1">
    <citation type="journal article" date="2019" name="Int. J. Syst. Evol. Microbiol.">
        <title>The Global Catalogue of Microorganisms (GCM) 10K type strain sequencing project: providing services to taxonomists for standard genome sequencing and annotation.</title>
        <authorList>
            <consortium name="The Broad Institute Genomics Platform"/>
            <consortium name="The Broad Institute Genome Sequencing Center for Infectious Disease"/>
            <person name="Wu L."/>
            <person name="Ma J."/>
        </authorList>
    </citation>
    <scope>NUCLEOTIDE SEQUENCE [LARGE SCALE GENOMIC DNA]</scope>
    <source>
        <strain evidence="5">JCM 31037</strain>
    </source>
</reference>
<protein>
    <submittedName>
        <fullName evidence="4">Acyltransferase family protein</fullName>
        <ecNumber evidence="4">2.3.-.-</ecNumber>
    </submittedName>
</protein>
<feature type="transmembrane region" description="Helical" evidence="2">
    <location>
        <begin position="309"/>
        <end position="327"/>
    </location>
</feature>
<dbReference type="InterPro" id="IPR002656">
    <property type="entry name" value="Acyl_transf_3_dom"/>
</dbReference>
<feature type="transmembrane region" description="Helical" evidence="2">
    <location>
        <begin position="245"/>
        <end position="264"/>
    </location>
</feature>
<dbReference type="PANTHER" id="PTHR23028">
    <property type="entry name" value="ACETYLTRANSFERASE"/>
    <property type="match status" value="1"/>
</dbReference>
<keyword evidence="2" id="KW-0472">Membrane</keyword>